<dbReference type="GO" id="GO:0003676">
    <property type="term" value="F:nucleic acid binding"/>
    <property type="evidence" value="ECO:0007669"/>
    <property type="project" value="InterPro"/>
</dbReference>
<dbReference type="EMBL" id="SJKD01000013">
    <property type="protein sequence ID" value="TCC40047.1"/>
    <property type="molecule type" value="Genomic_DNA"/>
</dbReference>
<dbReference type="InterPro" id="IPR029063">
    <property type="entry name" value="SAM-dependent_MTases_sf"/>
</dbReference>
<dbReference type="RefSeq" id="WP_131518746.1">
    <property type="nucleotide sequence ID" value="NZ_SJKD01000013.1"/>
</dbReference>
<evidence type="ECO:0000259" key="1">
    <source>
        <dbReference type="Pfam" id="PF05175"/>
    </source>
</evidence>
<organism evidence="2 3">
    <name type="scientific">Kribbella capetownensis</name>
    <dbReference type="NCBI Taxonomy" id="1572659"/>
    <lineage>
        <taxon>Bacteria</taxon>
        <taxon>Bacillati</taxon>
        <taxon>Actinomycetota</taxon>
        <taxon>Actinomycetes</taxon>
        <taxon>Propionibacteriales</taxon>
        <taxon>Kribbellaceae</taxon>
        <taxon>Kribbella</taxon>
    </lineage>
</organism>
<protein>
    <submittedName>
        <fullName evidence="2">Class I SAM-dependent methyltransferase</fullName>
    </submittedName>
</protein>
<dbReference type="OrthoDB" id="267914at2"/>
<dbReference type="InterPro" id="IPR007848">
    <property type="entry name" value="Small_mtfrase_dom"/>
</dbReference>
<evidence type="ECO:0000313" key="2">
    <source>
        <dbReference type="EMBL" id="TCC40047.1"/>
    </source>
</evidence>
<keyword evidence="3" id="KW-1185">Reference proteome</keyword>
<dbReference type="GO" id="GO:0032259">
    <property type="term" value="P:methylation"/>
    <property type="evidence" value="ECO:0007669"/>
    <property type="project" value="UniProtKB-KW"/>
</dbReference>
<dbReference type="SUPFAM" id="SSF53335">
    <property type="entry name" value="S-adenosyl-L-methionine-dependent methyltransferases"/>
    <property type="match status" value="1"/>
</dbReference>
<dbReference type="PROSITE" id="PS00092">
    <property type="entry name" value="N6_MTASE"/>
    <property type="match status" value="1"/>
</dbReference>
<comment type="caution">
    <text evidence="2">The sequence shown here is derived from an EMBL/GenBank/DDBJ whole genome shotgun (WGS) entry which is preliminary data.</text>
</comment>
<keyword evidence="2" id="KW-0489">Methyltransferase</keyword>
<gene>
    <name evidence="2" type="ORF">E0H75_38915</name>
</gene>
<accession>A0A4R0J2Y7</accession>
<dbReference type="AlphaFoldDB" id="A0A4R0J2Y7"/>
<dbReference type="Pfam" id="PF05175">
    <property type="entry name" value="MTS"/>
    <property type="match status" value="1"/>
</dbReference>
<evidence type="ECO:0000313" key="3">
    <source>
        <dbReference type="Proteomes" id="UP000293342"/>
    </source>
</evidence>
<dbReference type="InterPro" id="IPR002052">
    <property type="entry name" value="DNA_methylase_N6_adenine_CS"/>
</dbReference>
<name>A0A4R0J2Y7_9ACTN</name>
<dbReference type="GO" id="GO:0036009">
    <property type="term" value="F:protein-glutamine N-methyltransferase activity"/>
    <property type="evidence" value="ECO:0007669"/>
    <property type="project" value="TreeGrafter"/>
</dbReference>
<dbReference type="PANTHER" id="PTHR18895:SF74">
    <property type="entry name" value="MTRF1L RELEASE FACTOR GLUTAMINE METHYLTRANSFERASE"/>
    <property type="match status" value="1"/>
</dbReference>
<dbReference type="InterPro" id="IPR050320">
    <property type="entry name" value="N5-glutamine_MTase"/>
</dbReference>
<dbReference type="Proteomes" id="UP000293342">
    <property type="component" value="Unassembled WGS sequence"/>
</dbReference>
<sequence length="335" mass="36571">MAVITVNDTLSADRALRLIDRGSTLVWDGDFQNAKQLLAALGRRLPAADAGSFHVRRRRQARRAQVLNSLLIATHDHTIHLRRAPDVRQACLEAYGPPDGERLVPLRELLGVIGAHQLRIEGVQVPALGARIHPHYGVFAPTRSEYVDLVGDRPLPRPAVAFDIGTGTGVLAAVLARRGVPKVVATDNSVQAVECARDNLRRLGLQGRVQVVETDLFPPGRADLVVCNPPWIPARPITLLDHAVYDEDGRMLRGFLGQVHDHLNPGGEVWLVLSDLAEHLGLRSRAELLDGFRSAGLRVTGRADAVPRHRRARDNEVTSLWQLCPSGGSPFVEGA</sequence>
<dbReference type="Gene3D" id="3.40.50.150">
    <property type="entry name" value="Vaccinia Virus protein VP39"/>
    <property type="match status" value="1"/>
</dbReference>
<feature type="domain" description="Methyltransferase small" evidence="1">
    <location>
        <begin position="161"/>
        <end position="274"/>
    </location>
</feature>
<proteinExistence type="predicted"/>
<dbReference type="CDD" id="cd02440">
    <property type="entry name" value="AdoMet_MTases"/>
    <property type="match status" value="1"/>
</dbReference>
<dbReference type="PANTHER" id="PTHR18895">
    <property type="entry name" value="HEMK METHYLTRANSFERASE"/>
    <property type="match status" value="1"/>
</dbReference>
<reference evidence="2 3" key="1">
    <citation type="submission" date="2019-02" db="EMBL/GenBank/DDBJ databases">
        <title>Kribbella capetownensis sp. nov. and Kribbella speibonae sp. nov., isolated from soil.</title>
        <authorList>
            <person name="Curtis S.M."/>
            <person name="Norton I."/>
            <person name="Everest G.J."/>
            <person name="Meyers P.R."/>
        </authorList>
    </citation>
    <scope>NUCLEOTIDE SEQUENCE [LARGE SCALE GENOMIC DNA]</scope>
    <source>
        <strain evidence="2 3">YM53</strain>
    </source>
</reference>
<keyword evidence="2" id="KW-0808">Transferase</keyword>